<gene>
    <name evidence="1" type="ORF">S01H4_54215</name>
</gene>
<organism evidence="1">
    <name type="scientific">marine sediment metagenome</name>
    <dbReference type="NCBI Taxonomy" id="412755"/>
    <lineage>
        <taxon>unclassified sequences</taxon>
        <taxon>metagenomes</taxon>
        <taxon>ecological metagenomes</taxon>
    </lineage>
</organism>
<proteinExistence type="predicted"/>
<reference evidence="1" key="1">
    <citation type="journal article" date="2014" name="Front. Microbiol.">
        <title>High frequency of phylogenetically diverse reductive dehalogenase-homologous genes in deep subseafloor sedimentary metagenomes.</title>
        <authorList>
            <person name="Kawai M."/>
            <person name="Futagami T."/>
            <person name="Toyoda A."/>
            <person name="Takaki Y."/>
            <person name="Nishi S."/>
            <person name="Hori S."/>
            <person name="Arai W."/>
            <person name="Tsubouchi T."/>
            <person name="Morono Y."/>
            <person name="Uchiyama I."/>
            <person name="Ito T."/>
            <person name="Fujiyama A."/>
            <person name="Inagaki F."/>
            <person name="Takami H."/>
        </authorList>
    </citation>
    <scope>NUCLEOTIDE SEQUENCE</scope>
    <source>
        <strain evidence="1">Expedition CK06-06</strain>
    </source>
</reference>
<name>X1E2Z0_9ZZZZ</name>
<dbReference type="AlphaFoldDB" id="X1E2Z0"/>
<sequence length="47" mass="5757">KLSNFDKFKDTNNIQDIRNFTYEVLEIFPYWSKDQLSIQLNQLFLID</sequence>
<accession>X1E2Z0</accession>
<evidence type="ECO:0000313" key="1">
    <source>
        <dbReference type="EMBL" id="GAH11534.1"/>
    </source>
</evidence>
<feature type="non-terminal residue" evidence="1">
    <location>
        <position position="1"/>
    </location>
</feature>
<dbReference type="EMBL" id="BART01031177">
    <property type="protein sequence ID" value="GAH11534.1"/>
    <property type="molecule type" value="Genomic_DNA"/>
</dbReference>
<protein>
    <submittedName>
        <fullName evidence="1">Uncharacterized protein</fullName>
    </submittedName>
</protein>
<comment type="caution">
    <text evidence="1">The sequence shown here is derived from an EMBL/GenBank/DDBJ whole genome shotgun (WGS) entry which is preliminary data.</text>
</comment>